<name>A0ABP9Z1S2_9FUNG</name>
<keyword evidence="3" id="KW-1185">Reference proteome</keyword>
<protein>
    <submittedName>
        <fullName evidence="2">Uncharacterized protein</fullName>
    </submittedName>
</protein>
<gene>
    <name evidence="2" type="ORF">MFLAVUS_006529</name>
</gene>
<organism evidence="2 3">
    <name type="scientific">Mucor flavus</name>
    <dbReference type="NCBI Taxonomy" id="439312"/>
    <lineage>
        <taxon>Eukaryota</taxon>
        <taxon>Fungi</taxon>
        <taxon>Fungi incertae sedis</taxon>
        <taxon>Mucoromycota</taxon>
        <taxon>Mucoromycotina</taxon>
        <taxon>Mucoromycetes</taxon>
        <taxon>Mucorales</taxon>
        <taxon>Mucorineae</taxon>
        <taxon>Mucoraceae</taxon>
        <taxon>Mucor</taxon>
    </lineage>
</organism>
<proteinExistence type="predicted"/>
<comment type="caution">
    <text evidence="2">The sequence shown here is derived from an EMBL/GenBank/DDBJ whole genome shotgun (WGS) entry which is preliminary data.</text>
</comment>
<feature type="region of interest" description="Disordered" evidence="1">
    <location>
        <begin position="45"/>
        <end position="67"/>
    </location>
</feature>
<sequence length="197" mass="22715">MTHRSLFFLFYFTMYTTKLKKSKFSGSHGIVLAYIAEVPSERKIGRRKKEEGKPLIIKGSNNNSDRRSLKERINNIAQFASNNDYKIIDILINCPNKLPNQEQLEDDIVSMLNTGVEDTEPLRPDGNLFELEQRRIKFSTGRVEVKSDKSRSDTSKTHDGLLRLDIMLQFIRSLLKPLDSIFLQKYPLVMSPVLHAI</sequence>
<reference evidence="2 3" key="1">
    <citation type="submission" date="2024-04" db="EMBL/GenBank/DDBJ databases">
        <title>genome sequences of Mucor flavus KT1a and Helicostylum pulchrum KT1b strains isolated from the surface of a dry-aged beef.</title>
        <authorList>
            <person name="Toyotome T."/>
            <person name="Hosono M."/>
            <person name="Torimaru M."/>
            <person name="Fukuda K."/>
            <person name="Mikami N."/>
        </authorList>
    </citation>
    <scope>NUCLEOTIDE SEQUENCE [LARGE SCALE GENOMIC DNA]</scope>
    <source>
        <strain evidence="2 3">KT1a</strain>
    </source>
</reference>
<accession>A0ABP9Z1S2</accession>
<evidence type="ECO:0000313" key="2">
    <source>
        <dbReference type="EMBL" id="GAA5813062.1"/>
    </source>
</evidence>
<dbReference type="Proteomes" id="UP001473302">
    <property type="component" value="Unassembled WGS sequence"/>
</dbReference>
<evidence type="ECO:0000256" key="1">
    <source>
        <dbReference type="SAM" id="MobiDB-lite"/>
    </source>
</evidence>
<evidence type="ECO:0000313" key="3">
    <source>
        <dbReference type="Proteomes" id="UP001473302"/>
    </source>
</evidence>
<dbReference type="EMBL" id="BAABUK010000015">
    <property type="protein sequence ID" value="GAA5813062.1"/>
    <property type="molecule type" value="Genomic_DNA"/>
</dbReference>